<dbReference type="PRINTS" id="PR00368">
    <property type="entry name" value="FADPNR"/>
</dbReference>
<dbReference type="InterPro" id="IPR036188">
    <property type="entry name" value="FAD/NAD-bd_sf"/>
</dbReference>
<name>M0PM52_9EURY</name>
<evidence type="ECO:0000256" key="2">
    <source>
        <dbReference type="ARBA" id="ARBA00023002"/>
    </source>
</evidence>
<dbReference type="InterPro" id="IPR050097">
    <property type="entry name" value="Ferredoxin-NADP_redctase_2"/>
</dbReference>
<dbReference type="SUPFAM" id="SSF51905">
    <property type="entry name" value="FAD/NAD(P)-binding domain"/>
    <property type="match status" value="1"/>
</dbReference>
<evidence type="ECO:0000256" key="1">
    <source>
        <dbReference type="ARBA" id="ARBA00022630"/>
    </source>
</evidence>
<dbReference type="Pfam" id="PF00890">
    <property type="entry name" value="FAD_binding_2"/>
    <property type="match status" value="1"/>
</dbReference>
<gene>
    <name evidence="5" type="ORF">C461_01736</name>
</gene>
<dbReference type="InterPro" id="IPR003953">
    <property type="entry name" value="FAD-dep_OxRdtase_2_FAD-bd"/>
</dbReference>
<sequence>MNETETPGDSERDAHRPRDVVVVGGGVAGLSAAVFTARQGLDTLVVDSGDSLVRRNAHLENFPGFPFGVNARQLLDLLGEQAENAGAERLDARVTQVATVDAGDVGGSDPDGDARFAVETDDDRGSRSDPIRTRYVIAATKNDVEYLEAVDGVGILDRGKSYVDTDERGRTGVDGLYAAGRLAEKPHQAAVCAGHGAEVGVTLLEEDDRGFYHDWVAPEGYFTDRGRQVPPGCEEIDEEERREREETSLAAMRERFAAPHPDPQETHPSVEE</sequence>
<organism evidence="5 6">
    <name type="scientific">Halorubrum aidingense JCM 13560</name>
    <dbReference type="NCBI Taxonomy" id="1230454"/>
    <lineage>
        <taxon>Archaea</taxon>
        <taxon>Methanobacteriati</taxon>
        <taxon>Methanobacteriota</taxon>
        <taxon>Stenosarchaea group</taxon>
        <taxon>Halobacteria</taxon>
        <taxon>Halobacteriales</taxon>
        <taxon>Haloferacaceae</taxon>
        <taxon>Halorubrum</taxon>
    </lineage>
</organism>
<dbReference type="PATRIC" id="fig|1230454.4.peg.358"/>
<protein>
    <submittedName>
        <fullName evidence="5">Thioredoxin reductase-like protein</fullName>
    </submittedName>
</protein>
<dbReference type="Gene3D" id="3.50.50.60">
    <property type="entry name" value="FAD/NAD(P)-binding domain"/>
    <property type="match status" value="1"/>
</dbReference>
<dbReference type="EMBL" id="AOJI01000012">
    <property type="protein sequence ID" value="EMA69840.1"/>
    <property type="molecule type" value="Genomic_DNA"/>
</dbReference>
<evidence type="ECO:0000313" key="5">
    <source>
        <dbReference type="EMBL" id="EMA69840.1"/>
    </source>
</evidence>
<dbReference type="RefSeq" id="WP_007998099.1">
    <property type="nucleotide sequence ID" value="NZ_AOJI01000012.1"/>
</dbReference>
<feature type="domain" description="FAD-dependent oxidoreductase 2 FAD-binding" evidence="4">
    <location>
        <begin position="19"/>
        <end position="51"/>
    </location>
</feature>
<accession>M0PM52</accession>
<dbReference type="PANTHER" id="PTHR48105">
    <property type="entry name" value="THIOREDOXIN REDUCTASE 1-RELATED-RELATED"/>
    <property type="match status" value="1"/>
</dbReference>
<feature type="region of interest" description="Disordered" evidence="3">
    <location>
        <begin position="103"/>
        <end position="128"/>
    </location>
</feature>
<dbReference type="Proteomes" id="UP000011575">
    <property type="component" value="Unassembled WGS sequence"/>
</dbReference>
<evidence type="ECO:0000256" key="3">
    <source>
        <dbReference type="SAM" id="MobiDB-lite"/>
    </source>
</evidence>
<keyword evidence="2" id="KW-0560">Oxidoreductase</keyword>
<feature type="compositionally biased region" description="Basic and acidic residues" evidence="3">
    <location>
        <begin position="112"/>
        <end position="128"/>
    </location>
</feature>
<dbReference type="PRINTS" id="PR00469">
    <property type="entry name" value="PNDRDTASEII"/>
</dbReference>
<comment type="caution">
    <text evidence="5">The sequence shown here is derived from an EMBL/GenBank/DDBJ whole genome shotgun (WGS) entry which is preliminary data.</text>
</comment>
<dbReference type="GO" id="GO:0016491">
    <property type="term" value="F:oxidoreductase activity"/>
    <property type="evidence" value="ECO:0007669"/>
    <property type="project" value="UniProtKB-KW"/>
</dbReference>
<feature type="region of interest" description="Disordered" evidence="3">
    <location>
        <begin position="223"/>
        <end position="272"/>
    </location>
</feature>
<evidence type="ECO:0000259" key="4">
    <source>
        <dbReference type="Pfam" id="PF00890"/>
    </source>
</evidence>
<reference evidence="5 6" key="1">
    <citation type="journal article" date="2014" name="PLoS Genet.">
        <title>Phylogenetically driven sequencing of extremely halophilic archaea reveals strategies for static and dynamic osmo-response.</title>
        <authorList>
            <person name="Becker E.A."/>
            <person name="Seitzer P.M."/>
            <person name="Tritt A."/>
            <person name="Larsen D."/>
            <person name="Krusor M."/>
            <person name="Yao A.I."/>
            <person name="Wu D."/>
            <person name="Madern D."/>
            <person name="Eisen J.A."/>
            <person name="Darling A.E."/>
            <person name="Facciotti M.T."/>
        </authorList>
    </citation>
    <scope>NUCLEOTIDE SEQUENCE [LARGE SCALE GENOMIC DNA]</scope>
    <source>
        <strain evidence="5 6">JCM 13560</strain>
    </source>
</reference>
<evidence type="ECO:0000313" key="6">
    <source>
        <dbReference type="Proteomes" id="UP000011575"/>
    </source>
</evidence>
<keyword evidence="6" id="KW-1185">Reference proteome</keyword>
<dbReference type="STRING" id="1230454.C461_01736"/>
<dbReference type="AlphaFoldDB" id="M0PM52"/>
<keyword evidence="1" id="KW-0285">Flavoprotein</keyword>
<proteinExistence type="predicted"/>
<feature type="compositionally biased region" description="Basic and acidic residues" evidence="3">
    <location>
        <begin position="239"/>
        <end position="272"/>
    </location>
</feature>
<dbReference type="OrthoDB" id="341719at2157"/>